<accession>A0A7W4YAG0</accession>
<keyword evidence="1" id="KW-0812">Transmembrane</keyword>
<evidence type="ECO:0000313" key="3">
    <source>
        <dbReference type="Proteomes" id="UP000518206"/>
    </source>
</evidence>
<name>A0A7W4YAG0_9CELL</name>
<feature type="transmembrane region" description="Helical" evidence="1">
    <location>
        <begin position="12"/>
        <end position="29"/>
    </location>
</feature>
<evidence type="ECO:0000256" key="1">
    <source>
        <dbReference type="SAM" id="Phobius"/>
    </source>
</evidence>
<keyword evidence="1" id="KW-0472">Membrane</keyword>
<dbReference type="Proteomes" id="UP000518206">
    <property type="component" value="Unassembled WGS sequence"/>
</dbReference>
<reference evidence="2 3" key="1">
    <citation type="submission" date="2020-08" db="EMBL/GenBank/DDBJ databases">
        <title>The Agave Microbiome: Exploring the role of microbial communities in plant adaptations to desert environments.</title>
        <authorList>
            <person name="Partida-Martinez L.P."/>
        </authorList>
    </citation>
    <scope>NUCLEOTIDE SEQUENCE [LARGE SCALE GENOMIC DNA]</scope>
    <source>
        <strain evidence="2 3">RAS26</strain>
    </source>
</reference>
<feature type="transmembrane region" description="Helical" evidence="1">
    <location>
        <begin position="35"/>
        <end position="53"/>
    </location>
</feature>
<protein>
    <submittedName>
        <fullName evidence="2">Putative exporter of polyketide antibiotics</fullName>
    </submittedName>
</protein>
<evidence type="ECO:0000313" key="2">
    <source>
        <dbReference type="EMBL" id="MBB2921742.1"/>
    </source>
</evidence>
<reference evidence="2 3" key="2">
    <citation type="submission" date="2020-08" db="EMBL/GenBank/DDBJ databases">
        <authorList>
            <person name="Partida-Martinez L."/>
            <person name="Huntemann M."/>
            <person name="Clum A."/>
            <person name="Wang J."/>
            <person name="Palaniappan K."/>
            <person name="Ritter S."/>
            <person name="Chen I.-M."/>
            <person name="Stamatis D."/>
            <person name="Reddy T."/>
            <person name="O'Malley R."/>
            <person name="Daum C."/>
            <person name="Shapiro N."/>
            <person name="Ivanova N."/>
            <person name="Kyrpides N."/>
            <person name="Woyke T."/>
        </authorList>
    </citation>
    <scope>NUCLEOTIDE SEQUENCE [LARGE SCALE GENOMIC DNA]</scope>
    <source>
        <strain evidence="2 3">RAS26</strain>
    </source>
</reference>
<gene>
    <name evidence="2" type="ORF">FHR80_000636</name>
</gene>
<keyword evidence="1" id="KW-1133">Transmembrane helix</keyword>
<dbReference type="EMBL" id="JACHVX010000001">
    <property type="protein sequence ID" value="MBB2921742.1"/>
    <property type="molecule type" value="Genomic_DNA"/>
</dbReference>
<organism evidence="2 3">
    <name type="scientific">Cellulomonas cellasea</name>
    <dbReference type="NCBI Taxonomy" id="43670"/>
    <lineage>
        <taxon>Bacteria</taxon>
        <taxon>Bacillati</taxon>
        <taxon>Actinomycetota</taxon>
        <taxon>Actinomycetes</taxon>
        <taxon>Micrococcales</taxon>
        <taxon>Cellulomonadaceae</taxon>
        <taxon>Cellulomonas</taxon>
    </lineage>
</organism>
<dbReference type="AlphaFoldDB" id="A0A7W4YAG0"/>
<sequence>MSRTAWLGQHLLATLGGSVLLLLLTGLAPLEAAPLVAMAVVALLLTAAGAAAFRRRDLVA</sequence>
<dbReference type="RefSeq" id="WP_183294707.1">
    <property type="nucleotide sequence ID" value="NZ_JACHVX010000001.1"/>
</dbReference>
<proteinExistence type="predicted"/>
<comment type="caution">
    <text evidence="2">The sequence shown here is derived from an EMBL/GenBank/DDBJ whole genome shotgun (WGS) entry which is preliminary data.</text>
</comment>